<feature type="compositionally biased region" description="Polar residues" evidence="1">
    <location>
        <begin position="38"/>
        <end position="52"/>
    </location>
</feature>
<accession>A0A5C6BEG6</accession>
<sequence>MEVHPKSQTPGIAGIHQSGLNPPHEMTDDSGEHDGNQKSRSNPGSSTARLTG</sequence>
<dbReference type="AlphaFoldDB" id="A0A5C6BEG6"/>
<reference evidence="2 3" key="1">
    <citation type="submission" date="2019-02" db="EMBL/GenBank/DDBJ databases">
        <title>Deep-cultivation of Planctomycetes and their phenomic and genomic characterization uncovers novel biology.</title>
        <authorList>
            <person name="Wiegand S."/>
            <person name="Jogler M."/>
            <person name="Boedeker C."/>
            <person name="Pinto D."/>
            <person name="Vollmers J."/>
            <person name="Rivas-Marin E."/>
            <person name="Kohn T."/>
            <person name="Peeters S.H."/>
            <person name="Heuer A."/>
            <person name="Rast P."/>
            <person name="Oberbeckmann S."/>
            <person name="Bunk B."/>
            <person name="Jeske O."/>
            <person name="Meyerdierks A."/>
            <person name="Storesund J.E."/>
            <person name="Kallscheuer N."/>
            <person name="Luecker S."/>
            <person name="Lage O.M."/>
            <person name="Pohl T."/>
            <person name="Merkel B.J."/>
            <person name="Hornburger P."/>
            <person name="Mueller R.-W."/>
            <person name="Bruemmer F."/>
            <person name="Labrenz M."/>
            <person name="Spormann A.M."/>
            <person name="Op Den Camp H."/>
            <person name="Overmann J."/>
            <person name="Amann R."/>
            <person name="Jetten M.S.M."/>
            <person name="Mascher T."/>
            <person name="Medema M.H."/>
            <person name="Devos D.P."/>
            <person name="Kaster A.-K."/>
            <person name="Ovreas L."/>
            <person name="Rohde M."/>
            <person name="Galperin M.Y."/>
            <person name="Jogler C."/>
        </authorList>
    </citation>
    <scope>NUCLEOTIDE SEQUENCE [LARGE SCALE GENOMIC DNA]</scope>
    <source>
        <strain evidence="2 3">CA54</strain>
    </source>
</reference>
<feature type="compositionally biased region" description="Polar residues" evidence="1">
    <location>
        <begin position="1"/>
        <end position="10"/>
    </location>
</feature>
<evidence type="ECO:0000256" key="1">
    <source>
        <dbReference type="SAM" id="MobiDB-lite"/>
    </source>
</evidence>
<keyword evidence="3" id="KW-1185">Reference proteome</keyword>
<name>A0A5C6BEG6_9PLAN</name>
<dbReference type="Proteomes" id="UP000320735">
    <property type="component" value="Unassembled WGS sequence"/>
</dbReference>
<protein>
    <submittedName>
        <fullName evidence="2">Uncharacterized protein</fullName>
    </submittedName>
</protein>
<comment type="caution">
    <text evidence="2">The sequence shown here is derived from an EMBL/GenBank/DDBJ whole genome shotgun (WGS) entry which is preliminary data.</text>
</comment>
<dbReference type="EMBL" id="SJPP01000002">
    <property type="protein sequence ID" value="TWU08854.1"/>
    <property type="molecule type" value="Genomic_DNA"/>
</dbReference>
<evidence type="ECO:0000313" key="2">
    <source>
        <dbReference type="EMBL" id="TWU08854.1"/>
    </source>
</evidence>
<feature type="compositionally biased region" description="Basic and acidic residues" evidence="1">
    <location>
        <begin position="25"/>
        <end position="37"/>
    </location>
</feature>
<proteinExistence type="predicted"/>
<evidence type="ECO:0000313" key="3">
    <source>
        <dbReference type="Proteomes" id="UP000320735"/>
    </source>
</evidence>
<gene>
    <name evidence="2" type="ORF">CA54_40920</name>
</gene>
<feature type="region of interest" description="Disordered" evidence="1">
    <location>
        <begin position="1"/>
        <end position="52"/>
    </location>
</feature>
<organism evidence="2 3">
    <name type="scientific">Symmachiella macrocystis</name>
    <dbReference type="NCBI Taxonomy" id="2527985"/>
    <lineage>
        <taxon>Bacteria</taxon>
        <taxon>Pseudomonadati</taxon>
        <taxon>Planctomycetota</taxon>
        <taxon>Planctomycetia</taxon>
        <taxon>Planctomycetales</taxon>
        <taxon>Planctomycetaceae</taxon>
        <taxon>Symmachiella</taxon>
    </lineage>
</organism>